<dbReference type="RefSeq" id="XP_025358921.1">
    <property type="nucleotide sequence ID" value="XM_025497221.1"/>
</dbReference>
<sequence>MVATRRNAKLDKDKDGQMKMVDSKEQKSKYTKDNGQKDMGNEDANGNEEKKRPNPDQENKDEPPNKAVKINDAEPEPIENKTLSPGKEDSTGDEEGNFKVLEQGLLYFFYRPKVQSADDVETSGKAATSIDDVQSTHLLLVPAKSDSENAPPTNKHENGENDQNNYSGTSGEKARKEGVGFRLIRLGKKRMPAPEEAIKKGLQPGGIGGDASEAIWSVVSDIGSRPAGRGRYAIVFHELQPPSRSNVRLTYALSHPTEIGDVQTELGIALSGSVRLSMRNPTLPQTGQGAPPAGLPEEDRVEMNKDELKEAFGGKTDEGGTRYTDPDQIKWLNREGVELLMNRERNQSKEAGAHTGASEEQAKALEGTAKEEGERMKMDDVMNELHLSSKTNPADAFDGTWI</sequence>
<feature type="compositionally biased region" description="Basic and acidic residues" evidence="1">
    <location>
        <begin position="8"/>
        <end position="40"/>
    </location>
</feature>
<organism evidence="2 3">
    <name type="scientific">Meira miltonrushii</name>
    <dbReference type="NCBI Taxonomy" id="1280837"/>
    <lineage>
        <taxon>Eukaryota</taxon>
        <taxon>Fungi</taxon>
        <taxon>Dikarya</taxon>
        <taxon>Basidiomycota</taxon>
        <taxon>Ustilaginomycotina</taxon>
        <taxon>Exobasidiomycetes</taxon>
        <taxon>Exobasidiales</taxon>
        <taxon>Brachybasidiaceae</taxon>
        <taxon>Meira</taxon>
    </lineage>
</organism>
<dbReference type="PANTHER" id="PTHR34776:SF1">
    <property type="entry name" value="F17F16.3 PROTEIN"/>
    <property type="match status" value="1"/>
</dbReference>
<feature type="region of interest" description="Disordered" evidence="1">
    <location>
        <begin position="143"/>
        <end position="174"/>
    </location>
</feature>
<dbReference type="InParanoid" id="A0A316VLW4"/>
<feature type="region of interest" description="Disordered" evidence="1">
    <location>
        <begin position="1"/>
        <end position="97"/>
    </location>
</feature>
<dbReference type="Proteomes" id="UP000245771">
    <property type="component" value="Unassembled WGS sequence"/>
</dbReference>
<dbReference type="AlphaFoldDB" id="A0A316VLW4"/>
<dbReference type="PANTHER" id="PTHR34776">
    <property type="entry name" value="F17F16.3 PROTEIN"/>
    <property type="match status" value="1"/>
</dbReference>
<protein>
    <submittedName>
        <fullName evidence="2">Uncharacterized protein</fullName>
    </submittedName>
</protein>
<dbReference type="OrthoDB" id="1028014at2759"/>
<dbReference type="GeneID" id="37019002"/>
<keyword evidence="3" id="KW-1185">Reference proteome</keyword>
<reference evidence="2 3" key="1">
    <citation type="journal article" date="2018" name="Mol. Biol. Evol.">
        <title>Broad Genomic Sampling Reveals a Smut Pathogenic Ancestry of the Fungal Clade Ustilaginomycotina.</title>
        <authorList>
            <person name="Kijpornyongpan T."/>
            <person name="Mondo S.J."/>
            <person name="Barry K."/>
            <person name="Sandor L."/>
            <person name="Lee J."/>
            <person name="Lipzen A."/>
            <person name="Pangilinan J."/>
            <person name="LaButti K."/>
            <person name="Hainaut M."/>
            <person name="Henrissat B."/>
            <person name="Grigoriev I.V."/>
            <person name="Spatafora J.W."/>
            <person name="Aime M.C."/>
        </authorList>
    </citation>
    <scope>NUCLEOTIDE SEQUENCE [LARGE SCALE GENOMIC DNA]</scope>
    <source>
        <strain evidence="2 3">MCA 3882</strain>
    </source>
</reference>
<dbReference type="EMBL" id="KZ819602">
    <property type="protein sequence ID" value="PWN38619.1"/>
    <property type="molecule type" value="Genomic_DNA"/>
</dbReference>
<evidence type="ECO:0000313" key="3">
    <source>
        <dbReference type="Proteomes" id="UP000245771"/>
    </source>
</evidence>
<proteinExistence type="predicted"/>
<feature type="region of interest" description="Disordered" evidence="1">
    <location>
        <begin position="348"/>
        <end position="375"/>
    </location>
</feature>
<evidence type="ECO:0000256" key="1">
    <source>
        <dbReference type="SAM" id="MobiDB-lite"/>
    </source>
</evidence>
<name>A0A316VLW4_9BASI</name>
<dbReference type="STRING" id="1280837.A0A316VLW4"/>
<feature type="compositionally biased region" description="Basic and acidic residues" evidence="1">
    <location>
        <begin position="47"/>
        <end position="72"/>
    </location>
</feature>
<accession>A0A316VLW4</accession>
<evidence type="ECO:0000313" key="2">
    <source>
        <dbReference type="EMBL" id="PWN38619.1"/>
    </source>
</evidence>
<gene>
    <name evidence="2" type="ORF">FA14DRAFT_143731</name>
</gene>
<feature type="compositionally biased region" description="Basic and acidic residues" evidence="1">
    <location>
        <begin position="360"/>
        <end position="375"/>
    </location>
</feature>
<feature type="compositionally biased region" description="Polar residues" evidence="1">
    <location>
        <begin position="161"/>
        <end position="170"/>
    </location>
</feature>